<evidence type="ECO:0000256" key="1">
    <source>
        <dbReference type="SAM" id="MobiDB-lite"/>
    </source>
</evidence>
<evidence type="ECO:0000313" key="3">
    <source>
        <dbReference type="Proteomes" id="UP000597762"/>
    </source>
</evidence>
<accession>A0A812DEW4</accession>
<keyword evidence="3" id="KW-1185">Reference proteome</keyword>
<proteinExistence type="predicted"/>
<gene>
    <name evidence="2" type="ORF">SPHA_51577</name>
</gene>
<feature type="region of interest" description="Disordered" evidence="1">
    <location>
        <begin position="96"/>
        <end position="119"/>
    </location>
</feature>
<dbReference type="AlphaFoldDB" id="A0A812DEW4"/>
<dbReference type="EMBL" id="CAHIKZ030003131">
    <property type="protein sequence ID" value="CAE1296646.1"/>
    <property type="molecule type" value="Genomic_DNA"/>
</dbReference>
<dbReference type="Proteomes" id="UP000597762">
    <property type="component" value="Unassembled WGS sequence"/>
</dbReference>
<organism evidence="2 3">
    <name type="scientific">Acanthosepion pharaonis</name>
    <name type="common">Pharaoh cuttlefish</name>
    <name type="synonym">Sepia pharaonis</name>
    <dbReference type="NCBI Taxonomy" id="158019"/>
    <lineage>
        <taxon>Eukaryota</taxon>
        <taxon>Metazoa</taxon>
        <taxon>Spiralia</taxon>
        <taxon>Lophotrochozoa</taxon>
        <taxon>Mollusca</taxon>
        <taxon>Cephalopoda</taxon>
        <taxon>Coleoidea</taxon>
        <taxon>Decapodiformes</taxon>
        <taxon>Sepiida</taxon>
        <taxon>Sepiina</taxon>
        <taxon>Sepiidae</taxon>
        <taxon>Acanthosepion</taxon>
    </lineage>
</organism>
<evidence type="ECO:0000313" key="2">
    <source>
        <dbReference type="EMBL" id="CAE1296646.1"/>
    </source>
</evidence>
<name>A0A812DEW4_ACAPH</name>
<protein>
    <submittedName>
        <fullName evidence="2">Uncharacterized protein</fullName>
    </submittedName>
</protein>
<reference evidence="2" key="1">
    <citation type="submission" date="2021-01" db="EMBL/GenBank/DDBJ databases">
        <authorList>
            <person name="Li R."/>
            <person name="Bekaert M."/>
        </authorList>
    </citation>
    <scope>NUCLEOTIDE SEQUENCE</scope>
    <source>
        <strain evidence="2">Farmed</strain>
    </source>
</reference>
<comment type="caution">
    <text evidence="2">The sequence shown here is derived from an EMBL/GenBank/DDBJ whole genome shotgun (WGS) entry which is preliminary data.</text>
</comment>
<sequence length="167" mass="18454">MQLQTLQEDKVLSFAATLIQDTGSNGQKLSETNNDRLMRGHSSSFGLHSPDQLPCEMLQAVCNSECESSLCLDLDIIDLTLIPPIEVVDEEIRRGLCSSGTSAPPPGFSDDEVEDSAHRRQCKNHHYHHHHHHHHHQQKLIQPVSLGPDEASVKLLSSPSSGKTQSL</sequence>